<dbReference type="InterPro" id="IPR036291">
    <property type="entry name" value="NAD(P)-bd_dom_sf"/>
</dbReference>
<evidence type="ECO:0000259" key="2">
    <source>
        <dbReference type="SMART" id="SM00822"/>
    </source>
</evidence>
<dbReference type="RefSeq" id="WP_240261432.1">
    <property type="nucleotide sequence ID" value="NZ_CP092488.2"/>
</dbReference>
<gene>
    <name evidence="3" type="ORF">MKK62_25800</name>
</gene>
<comment type="similarity">
    <text evidence="1">Belongs to the short-chain dehydrogenases/reductases (SDR) family.</text>
</comment>
<dbReference type="PRINTS" id="PR00081">
    <property type="entry name" value="GDHRDH"/>
</dbReference>
<reference evidence="3" key="1">
    <citation type="submission" date="2022-08" db="EMBL/GenBank/DDBJ databases">
        <title>Whole genome sequencing of non-tuberculosis mycobacteria type-strains.</title>
        <authorList>
            <person name="Igarashi Y."/>
            <person name="Osugi A."/>
            <person name="Mitarai S."/>
        </authorList>
    </citation>
    <scope>NUCLEOTIDE SEQUENCE</scope>
    <source>
        <strain evidence="3">DSM 45127</strain>
    </source>
</reference>
<organism evidence="3 4">
    <name type="scientific">Mycobacterium paraterrae</name>
    <dbReference type="NCBI Taxonomy" id="577492"/>
    <lineage>
        <taxon>Bacteria</taxon>
        <taxon>Bacillati</taxon>
        <taxon>Actinomycetota</taxon>
        <taxon>Actinomycetes</taxon>
        <taxon>Mycobacteriales</taxon>
        <taxon>Mycobacteriaceae</taxon>
        <taxon>Mycobacterium</taxon>
    </lineage>
</organism>
<dbReference type="CDD" id="cd05233">
    <property type="entry name" value="SDR_c"/>
    <property type="match status" value="1"/>
</dbReference>
<dbReference type="PANTHER" id="PTHR42760">
    <property type="entry name" value="SHORT-CHAIN DEHYDROGENASES/REDUCTASES FAMILY MEMBER"/>
    <property type="match status" value="1"/>
</dbReference>
<dbReference type="InterPro" id="IPR057326">
    <property type="entry name" value="KR_dom"/>
</dbReference>
<dbReference type="SMART" id="SM00822">
    <property type="entry name" value="PKS_KR"/>
    <property type="match status" value="1"/>
</dbReference>
<accession>A0ABY3VJX7</accession>
<dbReference type="EMBL" id="CP092488">
    <property type="protein sequence ID" value="UMB69701.1"/>
    <property type="molecule type" value="Genomic_DNA"/>
</dbReference>
<protein>
    <submittedName>
        <fullName evidence="3">SDR family oxidoreductase</fullName>
    </submittedName>
</protein>
<evidence type="ECO:0000313" key="3">
    <source>
        <dbReference type="EMBL" id="UMB69701.1"/>
    </source>
</evidence>
<dbReference type="PRINTS" id="PR00080">
    <property type="entry name" value="SDRFAMILY"/>
</dbReference>
<name>A0ABY3VJX7_9MYCO</name>
<keyword evidence="4" id="KW-1185">Reference proteome</keyword>
<evidence type="ECO:0000256" key="1">
    <source>
        <dbReference type="ARBA" id="ARBA00006484"/>
    </source>
</evidence>
<feature type="domain" description="Ketoreductase" evidence="2">
    <location>
        <begin position="14"/>
        <end position="215"/>
    </location>
</feature>
<sequence length="256" mass="26925">MVEKNFQFSQDQRPVAVVTGGARGIGESICDELIEAGYRVAAVDVNAKAIAKCLETQSARAGLLLPLELSITNRVAVEQAMADLASTHGPVAALVNNAGMTLPATFLDQTDDDWDRILDVNLKGAFIMAQVVARQMVEQKSGAIVNVSSVSAHGVRTGPPAYAAAKAGVEGLSRLMAVQLGPLGIRVNTVVVGTTATPWLLSRKSEDQLDQMRDSTLTGELGEPADVARTVAFLCSDSAKHLTGQLISVSGGQWMP</sequence>
<dbReference type="Proteomes" id="UP001055336">
    <property type="component" value="Chromosome"/>
</dbReference>
<proteinExistence type="inferred from homology"/>
<dbReference type="SUPFAM" id="SSF51735">
    <property type="entry name" value="NAD(P)-binding Rossmann-fold domains"/>
    <property type="match status" value="1"/>
</dbReference>
<dbReference type="Pfam" id="PF13561">
    <property type="entry name" value="adh_short_C2"/>
    <property type="match status" value="1"/>
</dbReference>
<dbReference type="InterPro" id="IPR002347">
    <property type="entry name" value="SDR_fam"/>
</dbReference>
<dbReference type="Gene3D" id="3.40.50.720">
    <property type="entry name" value="NAD(P)-binding Rossmann-like Domain"/>
    <property type="match status" value="1"/>
</dbReference>
<evidence type="ECO:0000313" key="4">
    <source>
        <dbReference type="Proteomes" id="UP001055336"/>
    </source>
</evidence>